<evidence type="ECO:0000313" key="1">
    <source>
        <dbReference type="EMBL" id="KAF7281089.1"/>
    </source>
</evidence>
<protein>
    <submittedName>
        <fullName evidence="1">Uncharacterized protein</fullName>
    </submittedName>
</protein>
<name>A0A834IJP7_RHYFE</name>
<evidence type="ECO:0000313" key="2">
    <source>
        <dbReference type="Proteomes" id="UP000625711"/>
    </source>
</evidence>
<dbReference type="EMBL" id="JAACXV010000259">
    <property type="protein sequence ID" value="KAF7281089.1"/>
    <property type="molecule type" value="Genomic_DNA"/>
</dbReference>
<dbReference type="AlphaFoldDB" id="A0A834IJP7"/>
<sequence>MIIENKKKMFLSVGPGFPEECREGSLARLKVQQLRKSQSTGSLELAKKRNIMDVSLETKEVAKRTQCFIVFSLLECVHSVIGHSEELERCIKDIVNTKRESYAP</sequence>
<reference evidence="1" key="1">
    <citation type="submission" date="2020-08" db="EMBL/GenBank/DDBJ databases">
        <title>Genome sequencing and assembly of the red palm weevil Rhynchophorus ferrugineus.</title>
        <authorList>
            <person name="Dias G.B."/>
            <person name="Bergman C.M."/>
            <person name="Manee M."/>
        </authorList>
    </citation>
    <scope>NUCLEOTIDE SEQUENCE</scope>
    <source>
        <strain evidence="1">AA-2017</strain>
        <tissue evidence="1">Whole larva</tissue>
    </source>
</reference>
<dbReference type="Proteomes" id="UP000625711">
    <property type="component" value="Unassembled WGS sequence"/>
</dbReference>
<proteinExistence type="predicted"/>
<keyword evidence="2" id="KW-1185">Reference proteome</keyword>
<organism evidence="1 2">
    <name type="scientific">Rhynchophorus ferrugineus</name>
    <name type="common">Red palm weevil</name>
    <name type="synonym">Curculio ferrugineus</name>
    <dbReference type="NCBI Taxonomy" id="354439"/>
    <lineage>
        <taxon>Eukaryota</taxon>
        <taxon>Metazoa</taxon>
        <taxon>Ecdysozoa</taxon>
        <taxon>Arthropoda</taxon>
        <taxon>Hexapoda</taxon>
        <taxon>Insecta</taxon>
        <taxon>Pterygota</taxon>
        <taxon>Neoptera</taxon>
        <taxon>Endopterygota</taxon>
        <taxon>Coleoptera</taxon>
        <taxon>Polyphaga</taxon>
        <taxon>Cucujiformia</taxon>
        <taxon>Curculionidae</taxon>
        <taxon>Dryophthorinae</taxon>
        <taxon>Rhynchophorus</taxon>
    </lineage>
</organism>
<comment type="caution">
    <text evidence="1">The sequence shown here is derived from an EMBL/GenBank/DDBJ whole genome shotgun (WGS) entry which is preliminary data.</text>
</comment>
<accession>A0A834IJP7</accession>
<gene>
    <name evidence="1" type="ORF">GWI33_005147</name>
</gene>